<dbReference type="EMBL" id="JAEAOA010000741">
    <property type="protein sequence ID" value="KAK3611664.1"/>
    <property type="molecule type" value="Genomic_DNA"/>
</dbReference>
<name>A0AAE0TJR6_9BIVA</name>
<organism evidence="2 3">
    <name type="scientific">Potamilus streckersoni</name>
    <dbReference type="NCBI Taxonomy" id="2493646"/>
    <lineage>
        <taxon>Eukaryota</taxon>
        <taxon>Metazoa</taxon>
        <taxon>Spiralia</taxon>
        <taxon>Lophotrochozoa</taxon>
        <taxon>Mollusca</taxon>
        <taxon>Bivalvia</taxon>
        <taxon>Autobranchia</taxon>
        <taxon>Heteroconchia</taxon>
        <taxon>Palaeoheterodonta</taxon>
        <taxon>Unionida</taxon>
        <taxon>Unionoidea</taxon>
        <taxon>Unionidae</taxon>
        <taxon>Ambleminae</taxon>
        <taxon>Lampsilini</taxon>
        <taxon>Potamilus</taxon>
    </lineage>
</organism>
<proteinExistence type="predicted"/>
<dbReference type="AlphaFoldDB" id="A0AAE0TJR6"/>
<evidence type="ECO:0000313" key="2">
    <source>
        <dbReference type="EMBL" id="KAK3611664.1"/>
    </source>
</evidence>
<evidence type="ECO:0000313" key="3">
    <source>
        <dbReference type="Proteomes" id="UP001195483"/>
    </source>
</evidence>
<sequence>MKETDTSSVSTQINTASKHQSYNDSPVRVYKSTMPASTSRAFSAVKPTWLECTSKSHYMPDELVIKEQGFKHQDNHNRLNIVLAGKRENPT</sequence>
<reference evidence="2" key="1">
    <citation type="journal article" date="2021" name="Genome Biol. Evol.">
        <title>A High-Quality Reference Genome for a Parasitic Bivalve with Doubly Uniparental Inheritance (Bivalvia: Unionida).</title>
        <authorList>
            <person name="Smith C.H."/>
        </authorList>
    </citation>
    <scope>NUCLEOTIDE SEQUENCE</scope>
    <source>
        <strain evidence="2">CHS0354</strain>
    </source>
</reference>
<dbReference type="Proteomes" id="UP001195483">
    <property type="component" value="Unassembled WGS sequence"/>
</dbReference>
<accession>A0AAE0TJR6</accession>
<reference evidence="2" key="2">
    <citation type="journal article" date="2021" name="Genome Biol. Evol.">
        <title>Developing a high-quality reference genome for a parasitic bivalve with doubly uniparental inheritance (Bivalvia: Unionida).</title>
        <authorList>
            <person name="Smith C.H."/>
        </authorList>
    </citation>
    <scope>NUCLEOTIDE SEQUENCE</scope>
    <source>
        <strain evidence="2">CHS0354</strain>
        <tissue evidence="2">Mantle</tissue>
    </source>
</reference>
<evidence type="ECO:0000256" key="1">
    <source>
        <dbReference type="SAM" id="MobiDB-lite"/>
    </source>
</evidence>
<comment type="caution">
    <text evidence="2">The sequence shown here is derived from an EMBL/GenBank/DDBJ whole genome shotgun (WGS) entry which is preliminary data.</text>
</comment>
<gene>
    <name evidence="2" type="ORF">CHS0354_012036</name>
</gene>
<feature type="region of interest" description="Disordered" evidence="1">
    <location>
        <begin position="1"/>
        <end position="27"/>
    </location>
</feature>
<reference evidence="2" key="3">
    <citation type="submission" date="2023-05" db="EMBL/GenBank/DDBJ databases">
        <authorList>
            <person name="Smith C.H."/>
        </authorList>
    </citation>
    <scope>NUCLEOTIDE SEQUENCE</scope>
    <source>
        <strain evidence="2">CHS0354</strain>
        <tissue evidence="2">Mantle</tissue>
    </source>
</reference>
<keyword evidence="3" id="KW-1185">Reference proteome</keyword>
<feature type="compositionally biased region" description="Polar residues" evidence="1">
    <location>
        <begin position="1"/>
        <end position="24"/>
    </location>
</feature>
<protein>
    <submittedName>
        <fullName evidence="2">Uncharacterized protein</fullName>
    </submittedName>
</protein>